<feature type="compositionally biased region" description="Low complexity" evidence="1">
    <location>
        <begin position="175"/>
        <end position="186"/>
    </location>
</feature>
<feature type="compositionally biased region" description="Pro residues" evidence="1">
    <location>
        <begin position="157"/>
        <end position="169"/>
    </location>
</feature>
<accession>A0A5N5QUB6</accession>
<proteinExistence type="predicted"/>
<evidence type="ECO:0000313" key="2">
    <source>
        <dbReference type="EMBL" id="KAB5595355.1"/>
    </source>
</evidence>
<sequence length="338" mass="36681">MPSKVKLKVKESSDEEDTPRASMAKKGKRTRQVEDGSSSSERIRPPAKRRSSSIAPSHSRSKKSVDSDDQEEEEEEEEEGEVDVQGSDSEVSREQDDSDTASARSASPAPAPAPAPAQARKQPLRAERVSKSRATRIQSDDEPEEQSEPEDAVRPPVRQPKPALPPIPRAPVRQPTGSSSSSTPTTKPLRKPVTSKPRDKESNDKGGSSLSNIPAIPRRPKDASAVVKDTQDMDLLNKDVYNQLFNTSNTSKPVKVQNEARQKEIEAKRAAASAALVEARVGGVNVWDVMFMDLQASSFDLQLPTDKVLAFEASLWKCVITTDAPIEPASKAAPVVCA</sequence>
<feature type="compositionally biased region" description="Acidic residues" evidence="1">
    <location>
        <begin position="67"/>
        <end position="82"/>
    </location>
</feature>
<comment type="caution">
    <text evidence="2">The sequence shown here is derived from an EMBL/GenBank/DDBJ whole genome shotgun (WGS) entry which is preliminary data.</text>
</comment>
<protein>
    <submittedName>
        <fullName evidence="2">Uncharacterized protein</fullName>
    </submittedName>
</protein>
<organism evidence="2 3">
    <name type="scientific">Ceratobasidium theobromae</name>
    <dbReference type="NCBI Taxonomy" id="1582974"/>
    <lineage>
        <taxon>Eukaryota</taxon>
        <taxon>Fungi</taxon>
        <taxon>Dikarya</taxon>
        <taxon>Basidiomycota</taxon>
        <taxon>Agaricomycotina</taxon>
        <taxon>Agaricomycetes</taxon>
        <taxon>Cantharellales</taxon>
        <taxon>Ceratobasidiaceae</taxon>
        <taxon>Ceratobasidium</taxon>
    </lineage>
</organism>
<evidence type="ECO:0000256" key="1">
    <source>
        <dbReference type="SAM" id="MobiDB-lite"/>
    </source>
</evidence>
<dbReference type="AlphaFoldDB" id="A0A5N5QUB6"/>
<feature type="compositionally biased region" description="Acidic residues" evidence="1">
    <location>
        <begin position="140"/>
        <end position="150"/>
    </location>
</feature>
<name>A0A5N5QUB6_9AGAM</name>
<gene>
    <name evidence="2" type="ORF">CTheo_1227</name>
</gene>
<dbReference type="Proteomes" id="UP000383932">
    <property type="component" value="Unassembled WGS sequence"/>
</dbReference>
<evidence type="ECO:0000313" key="3">
    <source>
        <dbReference type="Proteomes" id="UP000383932"/>
    </source>
</evidence>
<reference evidence="2 3" key="1">
    <citation type="journal article" date="2019" name="Fungal Biol. Biotechnol.">
        <title>Draft genome sequence of fastidious pathogen Ceratobasidium theobromae, which causes vascular-streak dieback in Theobroma cacao.</title>
        <authorList>
            <person name="Ali S.S."/>
            <person name="Asman A."/>
            <person name="Shao J."/>
            <person name="Firmansyah A.P."/>
            <person name="Susilo A.W."/>
            <person name="Rosmana A."/>
            <person name="McMahon P."/>
            <person name="Junaid M."/>
            <person name="Guest D."/>
            <person name="Kheng T.Y."/>
            <person name="Meinhardt L.W."/>
            <person name="Bailey B.A."/>
        </authorList>
    </citation>
    <scope>NUCLEOTIDE SEQUENCE [LARGE SCALE GENOMIC DNA]</scope>
    <source>
        <strain evidence="2 3">CT2</strain>
    </source>
</reference>
<keyword evidence="3" id="KW-1185">Reference proteome</keyword>
<dbReference type="EMBL" id="SSOP01000010">
    <property type="protein sequence ID" value="KAB5595355.1"/>
    <property type="molecule type" value="Genomic_DNA"/>
</dbReference>
<feature type="region of interest" description="Disordered" evidence="1">
    <location>
        <begin position="1"/>
        <end position="227"/>
    </location>
</feature>
<dbReference type="OrthoDB" id="3362703at2759"/>